<proteinExistence type="predicted"/>
<sequence length="25" mass="2636">MTMPNAGAPKSGVVLLDTRARTPDH</sequence>
<keyword evidence="3" id="KW-1185">Reference proteome</keyword>
<protein>
    <submittedName>
        <fullName evidence="2">Uncharacterized protein</fullName>
    </submittedName>
</protein>
<dbReference type="EMBL" id="OPYN01000094">
    <property type="protein sequence ID" value="SPO60561.1"/>
    <property type="molecule type" value="Genomic_DNA"/>
</dbReference>
<gene>
    <name evidence="2" type="ORF">JV551A3_V1_2385</name>
</gene>
<dbReference type="Proteomes" id="UP000294335">
    <property type="component" value="Unassembled WGS sequence"/>
</dbReference>
<evidence type="ECO:0000313" key="3">
    <source>
        <dbReference type="Proteomes" id="UP000294335"/>
    </source>
</evidence>
<evidence type="ECO:0000256" key="1">
    <source>
        <dbReference type="SAM" id="MobiDB-lite"/>
    </source>
</evidence>
<name>A0AAQ1P630_9PSED</name>
<feature type="non-terminal residue" evidence="2">
    <location>
        <position position="25"/>
    </location>
</feature>
<feature type="region of interest" description="Disordered" evidence="1">
    <location>
        <begin position="1"/>
        <end position="25"/>
    </location>
</feature>
<organism evidence="2 3">
    <name type="scientific">Pseudomonas inefficax</name>
    <dbReference type="NCBI Taxonomy" id="2078786"/>
    <lineage>
        <taxon>Bacteria</taxon>
        <taxon>Pseudomonadati</taxon>
        <taxon>Pseudomonadota</taxon>
        <taxon>Gammaproteobacteria</taxon>
        <taxon>Pseudomonadales</taxon>
        <taxon>Pseudomonadaceae</taxon>
        <taxon>Pseudomonas</taxon>
    </lineage>
</organism>
<dbReference type="AlphaFoldDB" id="A0AAQ1P630"/>
<comment type="caution">
    <text evidence="2">The sequence shown here is derived from an EMBL/GenBank/DDBJ whole genome shotgun (WGS) entry which is preliminary data.</text>
</comment>
<evidence type="ECO:0000313" key="2">
    <source>
        <dbReference type="EMBL" id="SPO60561.1"/>
    </source>
</evidence>
<accession>A0AAQ1P630</accession>
<reference evidence="2 3" key="1">
    <citation type="submission" date="2018-02" db="EMBL/GenBank/DDBJ databases">
        <authorList>
            <person name="Dubost A."/>
        </authorList>
    </citation>
    <scope>NUCLEOTIDE SEQUENCE [LARGE SCALE GENOMIC DNA]</scope>
    <source>
        <strain evidence="3">JV551A3</strain>
    </source>
</reference>